<name>G3I2N8_CRIGR</name>
<dbReference type="AlphaFoldDB" id="G3I2N8"/>
<organism evidence="1 2">
    <name type="scientific">Cricetulus griseus</name>
    <name type="common">Chinese hamster</name>
    <name type="synonym">Cricetulus barabensis griseus</name>
    <dbReference type="NCBI Taxonomy" id="10029"/>
    <lineage>
        <taxon>Eukaryota</taxon>
        <taxon>Metazoa</taxon>
        <taxon>Chordata</taxon>
        <taxon>Craniata</taxon>
        <taxon>Vertebrata</taxon>
        <taxon>Euteleostomi</taxon>
        <taxon>Mammalia</taxon>
        <taxon>Eutheria</taxon>
        <taxon>Euarchontoglires</taxon>
        <taxon>Glires</taxon>
        <taxon>Rodentia</taxon>
        <taxon>Myomorpha</taxon>
        <taxon>Muroidea</taxon>
        <taxon>Cricetidae</taxon>
        <taxon>Cricetinae</taxon>
        <taxon>Cricetulus</taxon>
    </lineage>
</organism>
<protein>
    <submittedName>
        <fullName evidence="1">Uncharacterized protein</fullName>
    </submittedName>
</protein>
<proteinExistence type="predicted"/>
<sequence length="81" mass="9159">MPLGRTYTGREGAEEGYQLNWELVSPAQHPVICSGVPCPAPPALHENLAKHYHKSTSFWEDNRVPSTDIHSTCRDPVLYWL</sequence>
<dbReference type="Proteomes" id="UP000001075">
    <property type="component" value="Unassembled WGS sequence"/>
</dbReference>
<evidence type="ECO:0000313" key="2">
    <source>
        <dbReference type="Proteomes" id="UP000001075"/>
    </source>
</evidence>
<evidence type="ECO:0000313" key="1">
    <source>
        <dbReference type="EMBL" id="EGW09996.1"/>
    </source>
</evidence>
<gene>
    <name evidence="1" type="ORF">I79_017681</name>
</gene>
<dbReference type="EMBL" id="JH001141">
    <property type="protein sequence ID" value="EGW09996.1"/>
    <property type="molecule type" value="Genomic_DNA"/>
</dbReference>
<reference evidence="2" key="1">
    <citation type="journal article" date="2011" name="Nat. Biotechnol.">
        <title>The genomic sequence of the Chinese hamster ovary (CHO)-K1 cell line.</title>
        <authorList>
            <person name="Xu X."/>
            <person name="Nagarajan H."/>
            <person name="Lewis N.E."/>
            <person name="Pan S."/>
            <person name="Cai Z."/>
            <person name="Liu X."/>
            <person name="Chen W."/>
            <person name="Xie M."/>
            <person name="Wang W."/>
            <person name="Hammond S."/>
            <person name="Andersen M.R."/>
            <person name="Neff N."/>
            <person name="Passarelli B."/>
            <person name="Koh W."/>
            <person name="Fan H.C."/>
            <person name="Wang J."/>
            <person name="Gui Y."/>
            <person name="Lee K.H."/>
            <person name="Betenbaugh M.J."/>
            <person name="Quake S.R."/>
            <person name="Famili I."/>
            <person name="Palsson B.O."/>
            <person name="Wang J."/>
        </authorList>
    </citation>
    <scope>NUCLEOTIDE SEQUENCE [LARGE SCALE GENOMIC DNA]</scope>
    <source>
        <strain evidence="2">CHO K1 cell line</strain>
    </source>
</reference>
<dbReference type="InParanoid" id="G3I2N8"/>
<accession>G3I2N8</accession>